<accession>A0ABT0BJT5</accession>
<keyword evidence="2" id="KW-1185">Reference proteome</keyword>
<evidence type="ECO:0000313" key="2">
    <source>
        <dbReference type="Proteomes" id="UP001202281"/>
    </source>
</evidence>
<proteinExistence type="predicted"/>
<dbReference type="EMBL" id="JALHLG010000001">
    <property type="protein sequence ID" value="MCJ2185284.1"/>
    <property type="molecule type" value="Genomic_DNA"/>
</dbReference>
<evidence type="ECO:0000313" key="1">
    <source>
        <dbReference type="EMBL" id="MCJ2185284.1"/>
    </source>
</evidence>
<sequence>MALAFFFSPAVFLHGTGLSYCARHLLALLFEMVVFSPKSRVGAVKFWPA</sequence>
<gene>
    <name evidence="1" type="ORF">MTR66_00480</name>
</gene>
<dbReference type="Proteomes" id="UP001202281">
    <property type="component" value="Unassembled WGS sequence"/>
</dbReference>
<protein>
    <submittedName>
        <fullName evidence="1">Uncharacterized protein</fullName>
    </submittedName>
</protein>
<organism evidence="1 2">
    <name type="scientific">Novosphingobium beihaiensis</name>
    <dbReference type="NCBI Taxonomy" id="2930389"/>
    <lineage>
        <taxon>Bacteria</taxon>
        <taxon>Pseudomonadati</taxon>
        <taxon>Pseudomonadota</taxon>
        <taxon>Alphaproteobacteria</taxon>
        <taxon>Sphingomonadales</taxon>
        <taxon>Sphingomonadaceae</taxon>
        <taxon>Novosphingobium</taxon>
    </lineage>
</organism>
<reference evidence="1 2" key="1">
    <citation type="submission" date="2022-04" db="EMBL/GenBank/DDBJ databases">
        <title>Identification of a novel bacterium isolated from mangrove sediments.</title>
        <authorList>
            <person name="Pan X."/>
        </authorList>
    </citation>
    <scope>NUCLEOTIDE SEQUENCE [LARGE SCALE GENOMIC DNA]</scope>
    <source>
        <strain evidence="1 2">B2638</strain>
    </source>
</reference>
<comment type="caution">
    <text evidence="1">The sequence shown here is derived from an EMBL/GenBank/DDBJ whole genome shotgun (WGS) entry which is preliminary data.</text>
</comment>
<dbReference type="RefSeq" id="WP_243916967.1">
    <property type="nucleotide sequence ID" value="NZ_JALHLG010000001.1"/>
</dbReference>
<name>A0ABT0BJT5_9SPHN</name>